<evidence type="ECO:0000313" key="3">
    <source>
        <dbReference type="Proteomes" id="UP001374584"/>
    </source>
</evidence>
<gene>
    <name evidence="2" type="ORF">VNO80_22223</name>
</gene>
<protein>
    <submittedName>
        <fullName evidence="2">Uncharacterized protein</fullName>
    </submittedName>
</protein>
<sequence length="96" mass="10775">MGYRVGPAHTPFTCATPSNHLLVGSAVWLQHHCLVWSIQVMFIITPTKLLYRGPHSVTVSTNLVKDRMLGFGLPFLFLILLNGYFAMTEKVTTNQK</sequence>
<evidence type="ECO:0000313" key="2">
    <source>
        <dbReference type="EMBL" id="KAK7347685.1"/>
    </source>
</evidence>
<dbReference type="EMBL" id="JAYMYR010000008">
    <property type="protein sequence ID" value="KAK7347685.1"/>
    <property type="molecule type" value="Genomic_DNA"/>
</dbReference>
<reference evidence="2 3" key="1">
    <citation type="submission" date="2024-01" db="EMBL/GenBank/DDBJ databases">
        <title>The genomes of 5 underutilized Papilionoideae crops provide insights into root nodulation and disease resistanc.</title>
        <authorList>
            <person name="Jiang F."/>
        </authorList>
    </citation>
    <scope>NUCLEOTIDE SEQUENCE [LARGE SCALE GENOMIC DNA]</scope>
    <source>
        <strain evidence="2">JINMINGXINNONG_FW02</strain>
        <tissue evidence="2">Leaves</tissue>
    </source>
</reference>
<dbReference type="Proteomes" id="UP001374584">
    <property type="component" value="Unassembled WGS sequence"/>
</dbReference>
<keyword evidence="1" id="KW-1133">Transmembrane helix</keyword>
<keyword evidence="1" id="KW-0812">Transmembrane</keyword>
<keyword evidence="3" id="KW-1185">Reference proteome</keyword>
<evidence type="ECO:0000256" key="1">
    <source>
        <dbReference type="SAM" id="Phobius"/>
    </source>
</evidence>
<name>A0AAN9M3Q9_PHACN</name>
<comment type="caution">
    <text evidence="2">The sequence shown here is derived from an EMBL/GenBank/DDBJ whole genome shotgun (WGS) entry which is preliminary data.</text>
</comment>
<dbReference type="AlphaFoldDB" id="A0AAN9M3Q9"/>
<accession>A0AAN9M3Q9</accession>
<proteinExistence type="predicted"/>
<organism evidence="2 3">
    <name type="scientific">Phaseolus coccineus</name>
    <name type="common">Scarlet runner bean</name>
    <name type="synonym">Phaseolus multiflorus</name>
    <dbReference type="NCBI Taxonomy" id="3886"/>
    <lineage>
        <taxon>Eukaryota</taxon>
        <taxon>Viridiplantae</taxon>
        <taxon>Streptophyta</taxon>
        <taxon>Embryophyta</taxon>
        <taxon>Tracheophyta</taxon>
        <taxon>Spermatophyta</taxon>
        <taxon>Magnoliopsida</taxon>
        <taxon>eudicotyledons</taxon>
        <taxon>Gunneridae</taxon>
        <taxon>Pentapetalae</taxon>
        <taxon>rosids</taxon>
        <taxon>fabids</taxon>
        <taxon>Fabales</taxon>
        <taxon>Fabaceae</taxon>
        <taxon>Papilionoideae</taxon>
        <taxon>50 kb inversion clade</taxon>
        <taxon>NPAAA clade</taxon>
        <taxon>indigoferoid/millettioid clade</taxon>
        <taxon>Phaseoleae</taxon>
        <taxon>Phaseolus</taxon>
    </lineage>
</organism>
<feature type="transmembrane region" description="Helical" evidence="1">
    <location>
        <begin position="28"/>
        <end position="47"/>
    </location>
</feature>
<feature type="transmembrane region" description="Helical" evidence="1">
    <location>
        <begin position="68"/>
        <end position="87"/>
    </location>
</feature>
<keyword evidence="1" id="KW-0472">Membrane</keyword>